<evidence type="ECO:0000256" key="2">
    <source>
        <dbReference type="ARBA" id="ARBA00010819"/>
    </source>
</evidence>
<dbReference type="EC" id="3.4.14.11" evidence="3"/>
<dbReference type="OrthoDB" id="319764at2"/>
<dbReference type="Proteomes" id="UP000245375">
    <property type="component" value="Unassembled WGS sequence"/>
</dbReference>
<evidence type="ECO:0000256" key="9">
    <source>
        <dbReference type="SAM" id="SignalP"/>
    </source>
</evidence>
<evidence type="ECO:0000256" key="3">
    <source>
        <dbReference type="ARBA" id="ARBA00012463"/>
    </source>
</evidence>
<keyword evidence="9" id="KW-0732">Signal</keyword>
<dbReference type="SMART" id="SM00939">
    <property type="entry name" value="PepX_C"/>
    <property type="match status" value="1"/>
</dbReference>
<dbReference type="GO" id="GO:0006508">
    <property type="term" value="P:proteolysis"/>
    <property type="evidence" value="ECO:0007669"/>
    <property type="project" value="UniProtKB-KW"/>
</dbReference>
<dbReference type="SUPFAM" id="SSF49785">
    <property type="entry name" value="Galactose-binding domain-like"/>
    <property type="match status" value="1"/>
</dbReference>
<evidence type="ECO:0000256" key="5">
    <source>
        <dbReference type="ARBA" id="ARBA00022670"/>
    </source>
</evidence>
<gene>
    <name evidence="11" type="ORF">DIS18_12365</name>
</gene>
<reference evidence="12" key="2">
    <citation type="submission" date="2018-05" db="EMBL/GenBank/DDBJ databases">
        <title>Algibacter marinivivus sp. nov., isolated from sample around a algae.</title>
        <authorList>
            <person name="Lu D."/>
        </authorList>
    </citation>
    <scope>NUCLEOTIDE SEQUENCE [LARGE SCALE GENOMIC DNA]</scope>
    <source>
        <strain evidence="12">ZY111</strain>
    </source>
</reference>
<dbReference type="InterPro" id="IPR005674">
    <property type="entry name" value="CocE/Ser_esterase"/>
</dbReference>
<accession>A0A2U2X2T1</accession>
<dbReference type="InterPro" id="IPR000383">
    <property type="entry name" value="Xaa-Pro-like_dom"/>
</dbReference>
<comment type="caution">
    <text evidence="11">The sequence shown here is derived from an EMBL/GenBank/DDBJ whole genome shotgun (WGS) entry which is preliminary data.</text>
</comment>
<dbReference type="AlphaFoldDB" id="A0A2U2X2T1"/>
<comment type="similarity">
    <text evidence="2">Belongs to the peptidase S15 family.</text>
</comment>
<dbReference type="NCBIfam" id="TIGR00976">
    <property type="entry name" value="CocE_NonD"/>
    <property type="match status" value="1"/>
</dbReference>
<dbReference type="RefSeq" id="WP_109353394.1">
    <property type="nucleotide sequence ID" value="NZ_QFRI01000003.1"/>
</dbReference>
<dbReference type="SUPFAM" id="SSF53474">
    <property type="entry name" value="alpha/beta-Hydrolases"/>
    <property type="match status" value="1"/>
</dbReference>
<feature type="chain" id="PRO_5015701008" description="Xaa-Pro dipeptidyl-peptidase" evidence="9">
    <location>
        <begin position="22"/>
        <end position="626"/>
    </location>
</feature>
<keyword evidence="12" id="KW-1185">Reference proteome</keyword>
<dbReference type="Gene3D" id="3.40.50.1820">
    <property type="entry name" value="alpha/beta hydrolase"/>
    <property type="match status" value="2"/>
</dbReference>
<dbReference type="EMBL" id="QFRI01000003">
    <property type="protein sequence ID" value="PWH82054.1"/>
    <property type="molecule type" value="Genomic_DNA"/>
</dbReference>
<dbReference type="GO" id="GO:0008236">
    <property type="term" value="F:serine-type peptidase activity"/>
    <property type="evidence" value="ECO:0007669"/>
    <property type="project" value="UniProtKB-KW"/>
</dbReference>
<feature type="signal peptide" evidence="9">
    <location>
        <begin position="1"/>
        <end position="21"/>
    </location>
</feature>
<evidence type="ECO:0000256" key="7">
    <source>
        <dbReference type="ARBA" id="ARBA00022825"/>
    </source>
</evidence>
<dbReference type="PANTHER" id="PTHR43056">
    <property type="entry name" value="PEPTIDASE S9 PROLYL OLIGOPEPTIDASE"/>
    <property type="match status" value="1"/>
</dbReference>
<proteinExistence type="inferred from homology"/>
<dbReference type="InterPro" id="IPR029058">
    <property type="entry name" value="AB_hydrolase_fold"/>
</dbReference>
<reference evidence="12" key="3">
    <citation type="submission" date="2018-05" db="EMBL/GenBank/DDBJ databases">
        <authorList>
            <person name="Lu D."/>
        </authorList>
    </citation>
    <scope>NUCLEOTIDE SEQUENCE [LARGE SCALE GENOMIC DNA]</scope>
    <source>
        <strain evidence="12">ZY111</strain>
    </source>
</reference>
<dbReference type="GO" id="GO:0008239">
    <property type="term" value="F:dipeptidyl-peptidase activity"/>
    <property type="evidence" value="ECO:0007669"/>
    <property type="project" value="UniProtKB-EC"/>
</dbReference>
<evidence type="ECO:0000313" key="11">
    <source>
        <dbReference type="EMBL" id="PWH82054.1"/>
    </source>
</evidence>
<dbReference type="Pfam" id="PF08530">
    <property type="entry name" value="PepX_C"/>
    <property type="match status" value="1"/>
</dbReference>
<evidence type="ECO:0000313" key="12">
    <source>
        <dbReference type="Proteomes" id="UP000245375"/>
    </source>
</evidence>
<dbReference type="InterPro" id="IPR008252">
    <property type="entry name" value="Pept_S15_Xpro"/>
</dbReference>
<dbReference type="InterPro" id="IPR013736">
    <property type="entry name" value="Xaa-Pro_dipept_C"/>
</dbReference>
<dbReference type="InterPro" id="IPR008979">
    <property type="entry name" value="Galactose-bd-like_sf"/>
</dbReference>
<dbReference type="InterPro" id="IPR050585">
    <property type="entry name" value="Xaa-Pro_dipeptidyl-ppase/CocE"/>
</dbReference>
<organism evidence="11 12">
    <name type="scientific">Algibacter marinivivus</name>
    <dbReference type="NCBI Taxonomy" id="2100723"/>
    <lineage>
        <taxon>Bacteria</taxon>
        <taxon>Pseudomonadati</taxon>
        <taxon>Bacteroidota</taxon>
        <taxon>Flavobacteriia</taxon>
        <taxon>Flavobacteriales</taxon>
        <taxon>Flavobacteriaceae</taxon>
        <taxon>Algibacter</taxon>
    </lineage>
</organism>
<dbReference type="Gene3D" id="2.60.120.260">
    <property type="entry name" value="Galactose-binding domain-like"/>
    <property type="match status" value="1"/>
</dbReference>
<evidence type="ECO:0000256" key="8">
    <source>
        <dbReference type="ARBA" id="ARBA00030045"/>
    </source>
</evidence>
<evidence type="ECO:0000256" key="6">
    <source>
        <dbReference type="ARBA" id="ARBA00022801"/>
    </source>
</evidence>
<dbReference type="PRINTS" id="PR00923">
    <property type="entry name" value="LACTOPTASE"/>
</dbReference>
<keyword evidence="4" id="KW-0031">Aminopeptidase</keyword>
<keyword evidence="6" id="KW-0378">Hydrolase</keyword>
<comment type="catalytic activity">
    <reaction evidence="1">
        <text>Hydrolyzes Xaa-Pro-|- bonds to release unblocked, N-terminal dipeptides from substrates including Ala-Pro-|-p-nitroanilide and (sequentially) Tyr-Pro-|-Phe-Pro-|-Gly-Pro-|-Ile.</text>
        <dbReference type="EC" id="3.4.14.11"/>
    </reaction>
</comment>
<protein>
    <recommendedName>
        <fullName evidence="3">Xaa-Pro dipeptidyl-peptidase</fullName>
        <ecNumber evidence="3">3.4.14.11</ecNumber>
    </recommendedName>
    <alternativeName>
        <fullName evidence="8">X-prolyl-dipeptidyl aminopeptidase</fullName>
    </alternativeName>
</protein>
<evidence type="ECO:0000259" key="10">
    <source>
        <dbReference type="SMART" id="SM00939"/>
    </source>
</evidence>
<evidence type="ECO:0000256" key="1">
    <source>
        <dbReference type="ARBA" id="ARBA00000123"/>
    </source>
</evidence>
<evidence type="ECO:0000256" key="4">
    <source>
        <dbReference type="ARBA" id="ARBA00022438"/>
    </source>
</evidence>
<dbReference type="NCBIfam" id="NF003780">
    <property type="entry name" value="PRK05371.1-1"/>
    <property type="match status" value="1"/>
</dbReference>
<name>A0A2U2X2T1_9FLAO</name>
<dbReference type="GO" id="GO:0004177">
    <property type="term" value="F:aminopeptidase activity"/>
    <property type="evidence" value="ECO:0007669"/>
    <property type="project" value="UniProtKB-KW"/>
</dbReference>
<dbReference type="PANTHER" id="PTHR43056:SF10">
    <property type="entry name" value="COCE_NOND FAMILY, PUTATIVE (AFU_ORTHOLOGUE AFUA_7G00600)-RELATED"/>
    <property type="match status" value="1"/>
</dbReference>
<reference evidence="11 12" key="1">
    <citation type="submission" date="2018-05" db="EMBL/GenBank/DDBJ databases">
        <title>Algibacter marinivivus sp. nov., isolated from sample around a algae.</title>
        <authorList>
            <person name="Zhong X."/>
        </authorList>
    </citation>
    <scope>NUCLEOTIDE SEQUENCE [LARGE SCALE GENOMIC DNA]</scope>
    <source>
        <strain evidence="11 12">ZY111</strain>
    </source>
</reference>
<feature type="domain" description="Xaa-Pro dipeptidyl-peptidase C-terminal" evidence="10">
    <location>
        <begin position="391"/>
        <end position="615"/>
    </location>
</feature>
<sequence>MLKKTTFLFILLIVFTFEIKAQETTKPVFKDGEAQIVEAFNTPEKWVRHDLFVETEFDTDGDGKLDRVHVDVTRPYQTDTEGLKLPIIYESSPYYAGVAPDVDGVFWDVKHELGETAKERAHPEVKRLGERPIISNSQIKKWVPRGYIVVHSSSPGTGLSQGSPTVGDDNESLAPKAVVDWLCGRAKGYTEPYGNEEVKAFWSTGKVGMTGTSYNGTIPLAAATTGVEGLKVIIPIAPNTSYYHYYRSNGLVRSPGGYLGEDIDVLYDYIHSGGEEPLVINNFKKVNDSDIPKAFKNKRAYSNAMVRDSEMKNGMDRITGDYNDFWAGRDYLNDMAPMKAALLMSHGFNDWNVMPEHSYRIYKKAKEMGLETGIYYHQYGHGGPPPISMMNKWFTHYLHGIENGIENEPNKAWIVREDDKMESPTGYKDYPNPDAEPVTFHLTPGAPEAGGLTTIKTQKQGRETLTDNYSFSGEALARAEITSHRLLYVTPKLKKEVHISGVPKITVKLASNKPAANLSVWLVSLPWNASRRAKTTDNIITRGWADPQNHKSIRESEPLVPGKFYDVTFDLQPDDQIIKAGQQIGLMIFSSDKEYTLHPKPGAELTIDLDGTHLTLPIVGGSENLD</sequence>
<keyword evidence="7" id="KW-0720">Serine protease</keyword>
<dbReference type="Pfam" id="PF02129">
    <property type="entry name" value="Peptidase_S15"/>
    <property type="match status" value="1"/>
</dbReference>
<keyword evidence="5" id="KW-0645">Protease</keyword>